<dbReference type="Proteomes" id="UP001219525">
    <property type="component" value="Unassembled WGS sequence"/>
</dbReference>
<organism evidence="6 7">
    <name type="scientific">Mycena pura</name>
    <dbReference type="NCBI Taxonomy" id="153505"/>
    <lineage>
        <taxon>Eukaryota</taxon>
        <taxon>Fungi</taxon>
        <taxon>Dikarya</taxon>
        <taxon>Basidiomycota</taxon>
        <taxon>Agaricomycotina</taxon>
        <taxon>Agaricomycetes</taxon>
        <taxon>Agaricomycetidae</taxon>
        <taxon>Agaricales</taxon>
        <taxon>Marasmiineae</taxon>
        <taxon>Mycenaceae</taxon>
        <taxon>Mycena</taxon>
    </lineage>
</organism>
<evidence type="ECO:0000259" key="5">
    <source>
        <dbReference type="PROSITE" id="PS50865"/>
    </source>
</evidence>
<evidence type="ECO:0000256" key="2">
    <source>
        <dbReference type="ARBA" id="ARBA00022771"/>
    </source>
</evidence>
<evidence type="ECO:0000313" key="6">
    <source>
        <dbReference type="EMBL" id="KAJ7218569.1"/>
    </source>
</evidence>
<dbReference type="InterPro" id="IPR002893">
    <property type="entry name" value="Znf_MYND"/>
</dbReference>
<comment type="caution">
    <text evidence="6">The sequence shown here is derived from an EMBL/GenBank/DDBJ whole genome shotgun (WGS) entry which is preliminary data.</text>
</comment>
<keyword evidence="7" id="KW-1185">Reference proteome</keyword>
<dbReference type="Gene3D" id="6.10.140.2220">
    <property type="match status" value="1"/>
</dbReference>
<keyword evidence="1" id="KW-0479">Metal-binding</keyword>
<dbReference type="Pfam" id="PF01753">
    <property type="entry name" value="zf-MYND"/>
    <property type="match status" value="1"/>
</dbReference>
<proteinExistence type="predicted"/>
<sequence length="554" mass="62295">MTPVFYGTLDPADVAALHKLDSLDTDIVQRRIHRTLLAFRGLAALIADKSVPREAYHDLWSRIWDWITFLDAFREHLRFTDPSVNRLLIGNTPGVWVVIARAWGMLLHAQDIPGLNGISVVLASVKAGYDCTGIAPLDDLISGAGGGWSDLASFVVCHLKLACPHPDGTITRDNLVRATGIIYILSGALHSHVEFREALWEQGLVTALTQFALALVVNPPLSDFTFLPRTMFTAITSCFTCSHAHKYIVESLRSGFLRVLIWYGGTSDDEVIEQELLPVLAGDLPGSTVWYSVLRQLRISLAQVRDINPATMFGRSDLAQHWKLFLQLADERLKVVDEYEAGTLTALRACDNLECGQVCDKRKLKRCSGCRTAFYCSRICQKSDWRNGHRGSCWQFRQRRIEESTLCGCKDRSFLRALLNRDYARMQEDIALELLRFRHMHPGHIPYTYFDYSSGWCAISVRDTLTPEIEDTYGEEIMRVMRGGGRMQLHLMGVNRGGTCCQWWQAMPLRSASAALDRDLLRISVPPSNGSRVDVESCRSRVRHLLASAGVQTH</sequence>
<dbReference type="GO" id="GO:0008270">
    <property type="term" value="F:zinc ion binding"/>
    <property type="evidence" value="ECO:0007669"/>
    <property type="project" value="UniProtKB-KW"/>
</dbReference>
<gene>
    <name evidence="6" type="ORF">GGX14DRAFT_595301</name>
</gene>
<reference evidence="6" key="1">
    <citation type="submission" date="2023-03" db="EMBL/GenBank/DDBJ databases">
        <title>Massive genome expansion in bonnet fungi (Mycena s.s.) driven by repeated elements and novel gene families across ecological guilds.</title>
        <authorList>
            <consortium name="Lawrence Berkeley National Laboratory"/>
            <person name="Harder C.B."/>
            <person name="Miyauchi S."/>
            <person name="Viragh M."/>
            <person name="Kuo A."/>
            <person name="Thoen E."/>
            <person name="Andreopoulos B."/>
            <person name="Lu D."/>
            <person name="Skrede I."/>
            <person name="Drula E."/>
            <person name="Henrissat B."/>
            <person name="Morin E."/>
            <person name="Kohler A."/>
            <person name="Barry K."/>
            <person name="LaButti K."/>
            <person name="Morin E."/>
            <person name="Salamov A."/>
            <person name="Lipzen A."/>
            <person name="Mereny Z."/>
            <person name="Hegedus B."/>
            <person name="Baldrian P."/>
            <person name="Stursova M."/>
            <person name="Weitz H."/>
            <person name="Taylor A."/>
            <person name="Grigoriev I.V."/>
            <person name="Nagy L.G."/>
            <person name="Martin F."/>
            <person name="Kauserud H."/>
        </authorList>
    </citation>
    <scope>NUCLEOTIDE SEQUENCE</scope>
    <source>
        <strain evidence="6">9144</strain>
    </source>
</reference>
<accession>A0AAD6YFJ3</accession>
<dbReference type="PROSITE" id="PS50865">
    <property type="entry name" value="ZF_MYND_2"/>
    <property type="match status" value="1"/>
</dbReference>
<protein>
    <recommendedName>
        <fullName evidence="5">MYND-type domain-containing protein</fullName>
    </recommendedName>
</protein>
<evidence type="ECO:0000256" key="1">
    <source>
        <dbReference type="ARBA" id="ARBA00022723"/>
    </source>
</evidence>
<evidence type="ECO:0000313" key="7">
    <source>
        <dbReference type="Proteomes" id="UP001219525"/>
    </source>
</evidence>
<keyword evidence="3" id="KW-0862">Zinc</keyword>
<dbReference type="EMBL" id="JARJCW010000012">
    <property type="protein sequence ID" value="KAJ7218569.1"/>
    <property type="molecule type" value="Genomic_DNA"/>
</dbReference>
<evidence type="ECO:0000256" key="4">
    <source>
        <dbReference type="PROSITE-ProRule" id="PRU00134"/>
    </source>
</evidence>
<evidence type="ECO:0000256" key="3">
    <source>
        <dbReference type="ARBA" id="ARBA00022833"/>
    </source>
</evidence>
<keyword evidence="2 4" id="KW-0863">Zinc-finger</keyword>
<name>A0AAD6YFJ3_9AGAR</name>
<dbReference type="SUPFAM" id="SSF144232">
    <property type="entry name" value="HIT/MYND zinc finger-like"/>
    <property type="match status" value="1"/>
</dbReference>
<feature type="domain" description="MYND-type" evidence="5">
    <location>
        <begin position="352"/>
        <end position="393"/>
    </location>
</feature>
<dbReference type="AlphaFoldDB" id="A0AAD6YFJ3"/>